<dbReference type="AlphaFoldDB" id="A0A6U5ENS4"/>
<dbReference type="EMBL" id="HBFR01009617">
    <property type="protein sequence ID" value="CAD8879785.1"/>
    <property type="molecule type" value="Transcribed_RNA"/>
</dbReference>
<dbReference type="EMBL" id="HBFR01009616">
    <property type="protein sequence ID" value="CAD8879784.1"/>
    <property type="molecule type" value="Transcribed_RNA"/>
</dbReference>
<reference evidence="1" key="1">
    <citation type="submission" date="2021-01" db="EMBL/GenBank/DDBJ databases">
        <authorList>
            <person name="Corre E."/>
            <person name="Pelletier E."/>
            <person name="Niang G."/>
            <person name="Scheremetjew M."/>
            <person name="Finn R."/>
            <person name="Kale V."/>
            <person name="Holt S."/>
            <person name="Cochrane G."/>
            <person name="Meng A."/>
            <person name="Brown T."/>
            <person name="Cohen L."/>
        </authorList>
    </citation>
    <scope>NUCLEOTIDE SEQUENCE</scope>
    <source>
        <strain evidence="1">308</strain>
    </source>
</reference>
<protein>
    <submittedName>
        <fullName evidence="1">Uncharacterized protein</fullName>
    </submittedName>
</protein>
<evidence type="ECO:0000313" key="2">
    <source>
        <dbReference type="EMBL" id="CAD8879785.1"/>
    </source>
</evidence>
<organism evidence="1">
    <name type="scientific">Corethron hystrix</name>
    <dbReference type="NCBI Taxonomy" id="216773"/>
    <lineage>
        <taxon>Eukaryota</taxon>
        <taxon>Sar</taxon>
        <taxon>Stramenopiles</taxon>
        <taxon>Ochrophyta</taxon>
        <taxon>Bacillariophyta</taxon>
        <taxon>Coscinodiscophyceae</taxon>
        <taxon>Corethrophycidae</taxon>
        <taxon>Corethrales</taxon>
        <taxon>Corethraceae</taxon>
        <taxon>Corethron</taxon>
    </lineage>
</organism>
<sequence>MAEQERSAVIIPAPRWHRISRRLPRPARCVNGRTSSIGERSGGLTRRERGEHIPVTLTHRRGAAGHGNPAFCLASPVMPRWIQVVEKGTVKEVCRLRLFGSNVFDSNAPISHKSAISQPLLRSCHTLDNAVGRKSPREHFASMSSVWSAKRYILCRSLKELFVLDCSIVSDADYSMVWLSP</sequence>
<proteinExistence type="predicted"/>
<evidence type="ECO:0000313" key="1">
    <source>
        <dbReference type="EMBL" id="CAD8879784.1"/>
    </source>
</evidence>
<accession>A0A6U5ENS4</accession>
<name>A0A6U5ENS4_9STRA</name>
<gene>
    <name evidence="1" type="ORF">CHYS00102_LOCUS6968</name>
    <name evidence="2" type="ORF">CHYS00102_LOCUS6969</name>
</gene>